<organism evidence="1 2">
    <name type="scientific">Paenibacillus agri</name>
    <dbReference type="NCBI Taxonomy" id="2744309"/>
    <lineage>
        <taxon>Bacteria</taxon>
        <taxon>Bacillati</taxon>
        <taxon>Bacillota</taxon>
        <taxon>Bacilli</taxon>
        <taxon>Bacillales</taxon>
        <taxon>Paenibacillaceae</taxon>
        <taxon>Paenibacillus</taxon>
    </lineage>
</organism>
<dbReference type="InterPro" id="IPR006439">
    <property type="entry name" value="HAD-SF_hydro_IA"/>
</dbReference>
<dbReference type="EMBL" id="JABWCS010000202">
    <property type="protein sequence ID" value="NUU60557.1"/>
    <property type="molecule type" value="Genomic_DNA"/>
</dbReference>
<evidence type="ECO:0000313" key="1">
    <source>
        <dbReference type="EMBL" id="NUU60557.1"/>
    </source>
</evidence>
<dbReference type="NCBIfam" id="TIGR01549">
    <property type="entry name" value="HAD-SF-IA-v1"/>
    <property type="match status" value="1"/>
</dbReference>
<accession>A0A850EM15</accession>
<dbReference type="Proteomes" id="UP000564806">
    <property type="component" value="Unassembled WGS sequence"/>
</dbReference>
<dbReference type="PANTHER" id="PTHR46191">
    <property type="match status" value="1"/>
</dbReference>
<reference evidence="1" key="1">
    <citation type="submission" date="2020-06" db="EMBL/GenBank/DDBJ databases">
        <title>Paenibacillus sp. nov., isolated from soil.</title>
        <authorList>
            <person name="Seo Y.L."/>
        </authorList>
    </citation>
    <scope>NUCLEOTIDE SEQUENCE [LARGE SCALE GENOMIC DNA]</scope>
    <source>
        <strain evidence="1">JW14</strain>
    </source>
</reference>
<comment type="caution">
    <text evidence="1">The sequence shown here is derived from an EMBL/GenBank/DDBJ whole genome shotgun (WGS) entry which is preliminary data.</text>
</comment>
<dbReference type="GO" id="GO:0016787">
    <property type="term" value="F:hydrolase activity"/>
    <property type="evidence" value="ECO:0007669"/>
    <property type="project" value="UniProtKB-KW"/>
</dbReference>
<dbReference type="InterPro" id="IPR023198">
    <property type="entry name" value="PGP-like_dom2"/>
</dbReference>
<dbReference type="InterPro" id="IPR036412">
    <property type="entry name" value="HAD-like_sf"/>
</dbReference>
<dbReference type="SUPFAM" id="SSF56784">
    <property type="entry name" value="HAD-like"/>
    <property type="match status" value="1"/>
</dbReference>
<dbReference type="Pfam" id="PF13419">
    <property type="entry name" value="HAD_2"/>
    <property type="match status" value="1"/>
</dbReference>
<proteinExistence type="predicted"/>
<sequence>MTVAYIWFDLGYTLVYLEREAAYREFLLEQGIERSLADIEEAYHQTDKLFMRQYPGALGRDTNTFYSWYIGVLNYALNVHFDLVHQCRRLREIEARQQSGWRAYPETLEVLGLLKKHSYGIGLISNWDFTARTVLEENGLLPFFDQIVISSEVGVVKPDEAIFKKALKLAGVSAGQSLYVGDNYYDDVIGSQRVGMESYLINRFGRLGIEEIGPVPTLSSIKELPQLLGASS</sequence>
<dbReference type="InterPro" id="IPR051828">
    <property type="entry name" value="HAD-like_hydrolase_domain"/>
</dbReference>
<dbReference type="RefSeq" id="WP_175371141.1">
    <property type="nucleotide sequence ID" value="NZ_JABWCS010000202.1"/>
</dbReference>
<keyword evidence="2" id="KW-1185">Reference proteome</keyword>
<dbReference type="Gene3D" id="1.10.150.240">
    <property type="entry name" value="Putative phosphatase, domain 2"/>
    <property type="match status" value="1"/>
</dbReference>
<dbReference type="Gene3D" id="3.40.50.1000">
    <property type="entry name" value="HAD superfamily/HAD-like"/>
    <property type="match status" value="1"/>
</dbReference>
<dbReference type="AlphaFoldDB" id="A0A850EM15"/>
<evidence type="ECO:0000313" key="2">
    <source>
        <dbReference type="Proteomes" id="UP000564806"/>
    </source>
</evidence>
<name>A0A850EM15_9BACL</name>
<protein>
    <submittedName>
        <fullName evidence="1">HAD family hydrolase</fullName>
    </submittedName>
</protein>
<dbReference type="SFLD" id="SFLDG01129">
    <property type="entry name" value="C1.5:_HAD__Beta-PGM__Phosphata"/>
    <property type="match status" value="1"/>
</dbReference>
<dbReference type="PANTHER" id="PTHR46191:SF2">
    <property type="entry name" value="HALOACID DEHALOGENASE-LIKE HYDROLASE DOMAIN-CONTAINING PROTEIN 3"/>
    <property type="match status" value="1"/>
</dbReference>
<dbReference type="SFLD" id="SFLDS00003">
    <property type="entry name" value="Haloacid_Dehalogenase"/>
    <property type="match status" value="1"/>
</dbReference>
<keyword evidence="1" id="KW-0378">Hydrolase</keyword>
<gene>
    <name evidence="1" type="ORF">HPT30_09395</name>
</gene>
<dbReference type="InterPro" id="IPR041492">
    <property type="entry name" value="HAD_2"/>
</dbReference>
<dbReference type="InterPro" id="IPR023214">
    <property type="entry name" value="HAD_sf"/>
</dbReference>